<keyword evidence="3" id="KW-0804">Transcription</keyword>
<dbReference type="Pfam" id="PF00356">
    <property type="entry name" value="LacI"/>
    <property type="match status" value="1"/>
</dbReference>
<dbReference type="Proteomes" id="UP000255036">
    <property type="component" value="Unassembled WGS sequence"/>
</dbReference>
<dbReference type="Gene3D" id="3.40.50.2300">
    <property type="match status" value="2"/>
</dbReference>
<dbReference type="PRINTS" id="PR00036">
    <property type="entry name" value="HTHLACI"/>
</dbReference>
<evidence type="ECO:0000256" key="1">
    <source>
        <dbReference type="ARBA" id="ARBA00023015"/>
    </source>
</evidence>
<dbReference type="CDD" id="cd01392">
    <property type="entry name" value="HTH_LacI"/>
    <property type="match status" value="1"/>
</dbReference>
<sequence length="341" mass="37562">MTLKDIAAEAGVSTMTVSNVINGKHNRVSKSTVEKINKIITKNNYVPNQSARSLTAKSSKIIALIVPVIEKTATTHGTTLFENPYVGSMLGEIERTLRENGYYPMIRSVAKQTDILTLFHTWNVDGAIFLYPSFDEIIDSLIEQISLPMVFIDSSSQNPNVMNIGCDNEKGMFLSTRYLITHGHRNIAFIADYKNNPLLEQRFLGYKRALEESKIAFNSSFVIENSPTYEGGIKAGTTIASSKIPITGAVTTADICAIGMIEGARLGGMRIPADLSIVGFDDILPCLYTSPKLTTVSQNLHKKASLAANLLIERLTTKKVKQNKILVDVNMIERQSVIDIE</sequence>
<protein>
    <submittedName>
        <fullName evidence="5">LacI family transcriptional regulator</fullName>
    </submittedName>
</protein>
<dbReference type="InterPro" id="IPR046335">
    <property type="entry name" value="LacI/GalR-like_sensor"/>
</dbReference>
<dbReference type="GO" id="GO:0000976">
    <property type="term" value="F:transcription cis-regulatory region binding"/>
    <property type="evidence" value="ECO:0007669"/>
    <property type="project" value="TreeGrafter"/>
</dbReference>
<dbReference type="PANTHER" id="PTHR30146">
    <property type="entry name" value="LACI-RELATED TRANSCRIPTIONAL REPRESSOR"/>
    <property type="match status" value="1"/>
</dbReference>
<reference evidence="5 6" key="1">
    <citation type="submission" date="2018-07" db="EMBL/GenBank/DDBJ databases">
        <title>Anaerosacharophilus polymeroproducens gen. nov. sp. nov., an anaerobic bacterium isolated from salt field.</title>
        <authorList>
            <person name="Kim W."/>
            <person name="Yang S.-H."/>
            <person name="Oh J."/>
            <person name="Lee J.-H."/>
            <person name="Kwon K.K."/>
        </authorList>
    </citation>
    <scope>NUCLEOTIDE SEQUENCE [LARGE SCALE GENOMIC DNA]</scope>
    <source>
        <strain evidence="5 6">MCWD5</strain>
    </source>
</reference>
<dbReference type="GO" id="GO:0003700">
    <property type="term" value="F:DNA-binding transcription factor activity"/>
    <property type="evidence" value="ECO:0007669"/>
    <property type="project" value="TreeGrafter"/>
</dbReference>
<dbReference type="CDD" id="cd06267">
    <property type="entry name" value="PBP1_LacI_sugar_binding-like"/>
    <property type="match status" value="1"/>
</dbReference>
<dbReference type="EMBL" id="QRCT01000009">
    <property type="protein sequence ID" value="RDU25022.1"/>
    <property type="molecule type" value="Genomic_DNA"/>
</dbReference>
<gene>
    <name evidence="5" type="ORF">DWV06_01995</name>
</gene>
<dbReference type="Pfam" id="PF13377">
    <property type="entry name" value="Peripla_BP_3"/>
    <property type="match status" value="1"/>
</dbReference>
<evidence type="ECO:0000313" key="5">
    <source>
        <dbReference type="EMBL" id="RDU25022.1"/>
    </source>
</evidence>
<evidence type="ECO:0000256" key="3">
    <source>
        <dbReference type="ARBA" id="ARBA00023163"/>
    </source>
</evidence>
<evidence type="ECO:0000256" key="2">
    <source>
        <dbReference type="ARBA" id="ARBA00023125"/>
    </source>
</evidence>
<dbReference type="PANTHER" id="PTHR30146:SF24">
    <property type="entry name" value="XYLOSE OPERON REGULATORY PROTEIN"/>
    <property type="match status" value="1"/>
</dbReference>
<dbReference type="InterPro" id="IPR028082">
    <property type="entry name" value="Peripla_BP_I"/>
</dbReference>
<dbReference type="InterPro" id="IPR010982">
    <property type="entry name" value="Lambda_DNA-bd_dom_sf"/>
</dbReference>
<dbReference type="SMART" id="SM00354">
    <property type="entry name" value="HTH_LACI"/>
    <property type="match status" value="1"/>
</dbReference>
<dbReference type="InterPro" id="IPR000843">
    <property type="entry name" value="HTH_LacI"/>
</dbReference>
<dbReference type="OrthoDB" id="9796186at2"/>
<dbReference type="PROSITE" id="PS00356">
    <property type="entry name" value="HTH_LACI_1"/>
    <property type="match status" value="1"/>
</dbReference>
<evidence type="ECO:0000313" key="6">
    <source>
        <dbReference type="Proteomes" id="UP000255036"/>
    </source>
</evidence>
<keyword evidence="2" id="KW-0238">DNA-binding</keyword>
<evidence type="ECO:0000259" key="4">
    <source>
        <dbReference type="PROSITE" id="PS50932"/>
    </source>
</evidence>
<feature type="domain" description="HTH lacI-type" evidence="4">
    <location>
        <begin position="1"/>
        <end position="56"/>
    </location>
</feature>
<dbReference type="SUPFAM" id="SSF47413">
    <property type="entry name" value="lambda repressor-like DNA-binding domains"/>
    <property type="match status" value="1"/>
</dbReference>
<dbReference type="AlphaFoldDB" id="A0A371AZU9"/>
<keyword evidence="6" id="KW-1185">Reference proteome</keyword>
<dbReference type="Gene3D" id="1.10.260.40">
    <property type="entry name" value="lambda repressor-like DNA-binding domains"/>
    <property type="match status" value="1"/>
</dbReference>
<keyword evidence="1" id="KW-0805">Transcription regulation</keyword>
<name>A0A371AZU9_9FIRM</name>
<comment type="caution">
    <text evidence="5">The sequence shown here is derived from an EMBL/GenBank/DDBJ whole genome shotgun (WGS) entry which is preliminary data.</text>
</comment>
<organism evidence="5 6">
    <name type="scientific">Anaerosacchariphilus polymeriproducens</name>
    <dbReference type="NCBI Taxonomy" id="1812858"/>
    <lineage>
        <taxon>Bacteria</taxon>
        <taxon>Bacillati</taxon>
        <taxon>Bacillota</taxon>
        <taxon>Clostridia</taxon>
        <taxon>Lachnospirales</taxon>
        <taxon>Lachnospiraceae</taxon>
        <taxon>Anaerosacchariphilus</taxon>
    </lineage>
</organism>
<dbReference type="PROSITE" id="PS50932">
    <property type="entry name" value="HTH_LACI_2"/>
    <property type="match status" value="1"/>
</dbReference>
<accession>A0A371AZU9</accession>
<proteinExistence type="predicted"/>
<dbReference type="SUPFAM" id="SSF53822">
    <property type="entry name" value="Periplasmic binding protein-like I"/>
    <property type="match status" value="1"/>
</dbReference>